<gene>
    <name evidence="2" type="ORF">PC113_g6140</name>
    <name evidence="3" type="ORF">PC115_g4242</name>
    <name evidence="4" type="ORF">PC117_g4729</name>
    <name evidence="5" type="ORF">PC118_g5703</name>
    <name evidence="6" type="ORF">PC129_g3066</name>
</gene>
<evidence type="ECO:0000313" key="4">
    <source>
        <dbReference type="EMBL" id="KAG2950046.1"/>
    </source>
</evidence>
<feature type="region of interest" description="Disordered" evidence="1">
    <location>
        <begin position="178"/>
        <end position="199"/>
    </location>
</feature>
<dbReference type="InterPro" id="IPR009057">
    <property type="entry name" value="Homeodomain-like_sf"/>
</dbReference>
<sequence>MPSQATTKGHIPEERHRVLDTYHGGGDWRAVARHNGFHRTTAENLVSHGRVENLPRWGVRATKMTPEISTALVMCLHERCTYTLRALKALIREDFNVELSETTIPATLSTSYTPLSRYRKQFTRYNGDTNKQKRKEFTEKPIGHNDQGDLVVYFDETNFNLYTKRLPWQGEELTARNRGTSTFKGSEPSDSVRGLMRMV</sequence>
<dbReference type="EMBL" id="RCMV01000060">
    <property type="protein sequence ID" value="KAG3226310.1"/>
    <property type="molecule type" value="Genomic_DNA"/>
</dbReference>
<dbReference type="Proteomes" id="UP000735874">
    <property type="component" value="Unassembled WGS sequence"/>
</dbReference>
<dbReference type="Proteomes" id="UP000774804">
    <property type="component" value="Unassembled WGS sequence"/>
</dbReference>
<dbReference type="AlphaFoldDB" id="A0A8T1IMR4"/>
<evidence type="ECO:0000313" key="5">
    <source>
        <dbReference type="EMBL" id="KAG2990245.1"/>
    </source>
</evidence>
<dbReference type="Proteomes" id="UP000697107">
    <property type="component" value="Unassembled WGS sequence"/>
</dbReference>
<reference evidence="6" key="1">
    <citation type="submission" date="2018-05" db="EMBL/GenBank/DDBJ databases">
        <title>Effector identification in a new, highly contiguous assembly of the strawberry crown rot pathogen Phytophthora cactorum.</title>
        <authorList>
            <person name="Armitage A.D."/>
            <person name="Nellist C.F."/>
            <person name="Bates H."/>
            <person name="Vickerstaff R.J."/>
            <person name="Harrison R.J."/>
        </authorList>
    </citation>
    <scope>NUCLEOTIDE SEQUENCE</scope>
    <source>
        <strain evidence="2">15-7</strain>
        <strain evidence="3">4032</strain>
        <strain evidence="4">4040</strain>
        <strain evidence="5">P415</strain>
        <strain evidence="6">P421</strain>
    </source>
</reference>
<dbReference type="EMBL" id="RCMK01000078">
    <property type="protein sequence ID" value="KAG2950046.1"/>
    <property type="molecule type" value="Genomic_DNA"/>
</dbReference>
<comment type="caution">
    <text evidence="6">The sequence shown here is derived from an EMBL/GenBank/DDBJ whole genome shotgun (WGS) entry which is preliminary data.</text>
</comment>
<evidence type="ECO:0000313" key="2">
    <source>
        <dbReference type="EMBL" id="KAG2862600.1"/>
    </source>
</evidence>
<evidence type="ECO:0000313" key="6">
    <source>
        <dbReference type="EMBL" id="KAG3226310.1"/>
    </source>
</evidence>
<dbReference type="EMBL" id="RCMI01000079">
    <property type="protein sequence ID" value="KAG2937386.1"/>
    <property type="molecule type" value="Genomic_DNA"/>
</dbReference>
<protein>
    <submittedName>
        <fullName evidence="6">Uncharacterized protein</fullName>
    </submittedName>
</protein>
<evidence type="ECO:0000313" key="7">
    <source>
        <dbReference type="Proteomes" id="UP000760860"/>
    </source>
</evidence>
<evidence type="ECO:0000256" key="1">
    <source>
        <dbReference type="SAM" id="MobiDB-lite"/>
    </source>
</evidence>
<proteinExistence type="predicted"/>
<dbReference type="EMBL" id="RCML01000120">
    <property type="protein sequence ID" value="KAG2990245.1"/>
    <property type="molecule type" value="Genomic_DNA"/>
</dbReference>
<dbReference type="SUPFAM" id="SSF46689">
    <property type="entry name" value="Homeodomain-like"/>
    <property type="match status" value="1"/>
</dbReference>
<evidence type="ECO:0000313" key="3">
    <source>
        <dbReference type="EMBL" id="KAG2937386.1"/>
    </source>
</evidence>
<organism evidence="6 7">
    <name type="scientific">Phytophthora cactorum</name>
    <dbReference type="NCBI Taxonomy" id="29920"/>
    <lineage>
        <taxon>Eukaryota</taxon>
        <taxon>Sar</taxon>
        <taxon>Stramenopiles</taxon>
        <taxon>Oomycota</taxon>
        <taxon>Peronosporomycetes</taxon>
        <taxon>Peronosporales</taxon>
        <taxon>Peronosporaceae</taxon>
        <taxon>Phytophthora</taxon>
    </lineage>
</organism>
<dbReference type="VEuPathDB" id="FungiDB:PC110_g6055"/>
<name>A0A8T1IMR4_9STRA</name>
<dbReference type="Proteomes" id="UP000760860">
    <property type="component" value="Unassembled WGS sequence"/>
</dbReference>
<dbReference type="Proteomes" id="UP000736787">
    <property type="component" value="Unassembled WGS sequence"/>
</dbReference>
<accession>A0A8T1IMR4</accession>
<dbReference type="EMBL" id="RCMG01000124">
    <property type="protein sequence ID" value="KAG2862600.1"/>
    <property type="molecule type" value="Genomic_DNA"/>
</dbReference>